<dbReference type="Proteomes" id="UP000199438">
    <property type="component" value="Unassembled WGS sequence"/>
</dbReference>
<keyword evidence="3" id="KW-1185">Reference proteome</keyword>
<evidence type="ECO:0000259" key="1">
    <source>
        <dbReference type="Pfam" id="PF00582"/>
    </source>
</evidence>
<organism evidence="2 3">
    <name type="scientific">Zunongwangia mangrovi</name>
    <dbReference type="NCBI Taxonomy" id="1334022"/>
    <lineage>
        <taxon>Bacteria</taxon>
        <taxon>Pseudomonadati</taxon>
        <taxon>Bacteroidota</taxon>
        <taxon>Flavobacteriia</taxon>
        <taxon>Flavobacteriales</taxon>
        <taxon>Flavobacteriaceae</taxon>
        <taxon>Zunongwangia</taxon>
    </lineage>
</organism>
<sequence>MEKQILVPTNFSKHAWNALVFGLKLYKSIPCNFILLNVYDDGRGISDRIPGIKIEEDVDAKETSKNGLERMLQGLSFRKENQNHEFETLSLEGDFEDMVQEIVNTRSIDLVLLGAEGANVNIHSSYKSKLSKIADSLQNCAMLFIPADFELTEQSVNEIVFPTTLRFSFQEKELVPLKDLASNSVSPIRILYIDSDSKGLSEEQQNLQQDLKEHFSAIKNTFHRLTKTTASTGIHLFIESRQSTMLALYKRKQGFFSKLFLQSKSDDIEFDPAVPVLLLKELD</sequence>
<evidence type="ECO:0000313" key="2">
    <source>
        <dbReference type="EMBL" id="SFC15036.1"/>
    </source>
</evidence>
<dbReference type="Pfam" id="PF00582">
    <property type="entry name" value="Usp"/>
    <property type="match status" value="1"/>
</dbReference>
<protein>
    <submittedName>
        <fullName evidence="2">Nucleotide-binding universal stress protein, UspA family</fullName>
    </submittedName>
</protein>
<dbReference type="EMBL" id="FOKV01000002">
    <property type="protein sequence ID" value="SFC15036.1"/>
    <property type="molecule type" value="Genomic_DNA"/>
</dbReference>
<dbReference type="OrthoDB" id="9788959at2"/>
<dbReference type="SUPFAM" id="SSF52402">
    <property type="entry name" value="Adenine nucleotide alpha hydrolases-like"/>
    <property type="match status" value="1"/>
</dbReference>
<dbReference type="Gene3D" id="3.40.50.12370">
    <property type="match status" value="1"/>
</dbReference>
<proteinExistence type="predicted"/>
<feature type="domain" description="UspA" evidence="1">
    <location>
        <begin position="3"/>
        <end position="117"/>
    </location>
</feature>
<name>A0A1I1GU89_9FLAO</name>
<dbReference type="RefSeq" id="WP_092541467.1">
    <property type="nucleotide sequence ID" value="NZ_FOKV01000002.1"/>
</dbReference>
<gene>
    <name evidence="2" type="ORF">SAMN04487907_102408</name>
</gene>
<evidence type="ECO:0000313" key="3">
    <source>
        <dbReference type="Proteomes" id="UP000199438"/>
    </source>
</evidence>
<dbReference type="STRING" id="1334022.SAMN04487907_102408"/>
<reference evidence="3" key="1">
    <citation type="submission" date="2016-10" db="EMBL/GenBank/DDBJ databases">
        <authorList>
            <person name="Varghese N."/>
            <person name="Submissions S."/>
        </authorList>
    </citation>
    <scope>NUCLEOTIDE SEQUENCE [LARGE SCALE GENOMIC DNA]</scope>
    <source>
        <strain evidence="3">DSM 24499</strain>
    </source>
</reference>
<dbReference type="AlphaFoldDB" id="A0A1I1GU89"/>
<accession>A0A1I1GU89</accession>
<dbReference type="CDD" id="cd00293">
    <property type="entry name" value="USP-like"/>
    <property type="match status" value="1"/>
</dbReference>
<dbReference type="InterPro" id="IPR006016">
    <property type="entry name" value="UspA"/>
</dbReference>